<evidence type="ECO:0000256" key="7">
    <source>
        <dbReference type="ARBA" id="ARBA00022989"/>
    </source>
</evidence>
<keyword evidence="6 9" id="KW-0812">Transmembrane</keyword>
<dbReference type="InterPro" id="IPR026046">
    <property type="entry name" value="UBIAD1"/>
</dbReference>
<proteinExistence type="predicted"/>
<feature type="transmembrane region" description="Helical" evidence="9">
    <location>
        <begin position="136"/>
        <end position="153"/>
    </location>
</feature>
<reference evidence="10 11" key="1">
    <citation type="journal article" date="2018" name="Environ. Microbiol.">
        <title>Isolation and genomic characterization of Novimethylophilus kurashikiensis gen. nov. sp. nov., a new lanthanide-dependent methylotrophic species of Methylophilaceae.</title>
        <authorList>
            <person name="Lv H."/>
            <person name="Sahin N."/>
            <person name="Tani A."/>
        </authorList>
    </citation>
    <scope>NUCLEOTIDE SEQUENCE [LARGE SCALE GENOMIC DNA]</scope>
    <source>
        <strain evidence="10 11">La2-4</strain>
    </source>
</reference>
<feature type="transmembrane region" description="Helical" evidence="9">
    <location>
        <begin position="291"/>
        <end position="312"/>
    </location>
</feature>
<evidence type="ECO:0000256" key="8">
    <source>
        <dbReference type="ARBA" id="ARBA00023136"/>
    </source>
</evidence>
<feature type="transmembrane region" description="Helical" evidence="9">
    <location>
        <begin position="165"/>
        <end position="182"/>
    </location>
</feature>
<dbReference type="GO" id="GO:0046428">
    <property type="term" value="F:1,4-dihydroxy-2-naphthoate polyprenyltransferase activity"/>
    <property type="evidence" value="ECO:0007669"/>
    <property type="project" value="UniProtKB-EC"/>
</dbReference>
<organism evidence="10 11">
    <name type="scientific">Novimethylophilus kurashikiensis</name>
    <dbReference type="NCBI Taxonomy" id="1825523"/>
    <lineage>
        <taxon>Bacteria</taxon>
        <taxon>Pseudomonadati</taxon>
        <taxon>Pseudomonadota</taxon>
        <taxon>Betaproteobacteria</taxon>
        <taxon>Nitrosomonadales</taxon>
        <taxon>Methylophilaceae</taxon>
        <taxon>Novimethylophilus</taxon>
    </lineage>
</organism>
<keyword evidence="8 9" id="KW-0472">Membrane</keyword>
<evidence type="ECO:0000313" key="10">
    <source>
        <dbReference type="EMBL" id="GBG13906.1"/>
    </source>
</evidence>
<dbReference type="GO" id="GO:0016020">
    <property type="term" value="C:membrane"/>
    <property type="evidence" value="ECO:0007669"/>
    <property type="project" value="UniProtKB-SubCell"/>
</dbReference>
<dbReference type="EMBL" id="BDOQ01000004">
    <property type="protein sequence ID" value="GBG13906.1"/>
    <property type="molecule type" value="Genomic_DNA"/>
</dbReference>
<feature type="transmembrane region" description="Helical" evidence="9">
    <location>
        <begin position="188"/>
        <end position="207"/>
    </location>
</feature>
<comment type="pathway">
    <text evidence="2">Quinol/quinone metabolism; menaquinone biosynthesis.</text>
</comment>
<keyword evidence="5 10" id="KW-0808">Transferase</keyword>
<evidence type="ECO:0000256" key="5">
    <source>
        <dbReference type="ARBA" id="ARBA00022679"/>
    </source>
</evidence>
<protein>
    <submittedName>
        <fullName evidence="10">1,4-dihydroxy-2-naphthoate octaprenyltransferase</fullName>
        <ecNumber evidence="10">2.5.1.-</ecNumber>
        <ecNumber evidence="10">2.5.1.74</ecNumber>
    </submittedName>
</protein>
<dbReference type="PIRSF" id="PIRSF005355">
    <property type="entry name" value="UBIAD1"/>
    <property type="match status" value="1"/>
</dbReference>
<evidence type="ECO:0000256" key="1">
    <source>
        <dbReference type="ARBA" id="ARBA00004141"/>
    </source>
</evidence>
<dbReference type="UniPathway" id="UPA00079"/>
<dbReference type="CDD" id="cd13962">
    <property type="entry name" value="PT_UbiA_UBIAD1"/>
    <property type="match status" value="1"/>
</dbReference>
<keyword evidence="11" id="KW-1185">Reference proteome</keyword>
<comment type="caution">
    <text evidence="10">The sequence shown here is derived from an EMBL/GenBank/DDBJ whole genome shotgun (WGS) entry which is preliminary data.</text>
</comment>
<dbReference type="EC" id="2.5.1.74" evidence="10"/>
<dbReference type="Gene3D" id="1.10.357.140">
    <property type="entry name" value="UbiA prenyltransferase"/>
    <property type="match status" value="1"/>
</dbReference>
<feature type="transmembrane region" description="Helical" evidence="9">
    <location>
        <begin position="52"/>
        <end position="69"/>
    </location>
</feature>
<evidence type="ECO:0000256" key="3">
    <source>
        <dbReference type="ARBA" id="ARBA00022428"/>
    </source>
</evidence>
<dbReference type="Pfam" id="PF01040">
    <property type="entry name" value="UbiA"/>
    <property type="match status" value="1"/>
</dbReference>
<keyword evidence="3" id="KW-0474">Menaquinone biosynthesis</keyword>
<dbReference type="GO" id="GO:0042371">
    <property type="term" value="P:vitamin K biosynthetic process"/>
    <property type="evidence" value="ECO:0007669"/>
    <property type="project" value="TreeGrafter"/>
</dbReference>
<gene>
    <name evidence="10" type="primary">menA</name>
    <name evidence="10" type="ORF">NMK_1458</name>
</gene>
<dbReference type="OrthoDB" id="9767568at2"/>
<evidence type="ECO:0000256" key="6">
    <source>
        <dbReference type="ARBA" id="ARBA00022692"/>
    </source>
</evidence>
<dbReference type="EC" id="2.5.1.-" evidence="10"/>
<evidence type="ECO:0000313" key="11">
    <source>
        <dbReference type="Proteomes" id="UP000245081"/>
    </source>
</evidence>
<sequence length="315" mass="33455">MSSAVVEPTPSLFHNPLLRYFAATRPAFLSASLTAVLLGLASARHDNVQPHLGLAVITLLLALLVHAAVNVLNDYYDALNGTDEANTERLFPFTGGSRFIQNGVLSRAQTAIYGYLLLSLAILGGCWLVLEVGTGLLWIGMVGLFIGWAYSATPLKLNSRGLGEFCVLSGFLGVVIGADYVQRQTFSLTPFLVGLPYALLATNLLFINQFPDRKADAAAGKHHWVVRLPLPLAAKIYPIIAGLALVAIVAMNAAGTLPAVALLSALPLLFSFRAAVILARHAGTPAALLPAIRLTLIAMLSHGILMAGLLLWSRS</sequence>
<evidence type="ECO:0000256" key="9">
    <source>
        <dbReference type="SAM" id="Phobius"/>
    </source>
</evidence>
<feature type="transmembrane region" description="Helical" evidence="9">
    <location>
        <begin position="112"/>
        <end position="130"/>
    </location>
</feature>
<dbReference type="PANTHER" id="PTHR13929:SF0">
    <property type="entry name" value="UBIA PRENYLTRANSFERASE DOMAIN-CONTAINING PROTEIN 1"/>
    <property type="match status" value="1"/>
</dbReference>
<evidence type="ECO:0000256" key="2">
    <source>
        <dbReference type="ARBA" id="ARBA00004863"/>
    </source>
</evidence>
<comment type="subcellular location">
    <subcellularLocation>
        <location evidence="1">Membrane</location>
        <topology evidence="1">Multi-pass membrane protein</topology>
    </subcellularLocation>
</comment>
<dbReference type="RefSeq" id="WP_109015118.1">
    <property type="nucleotide sequence ID" value="NZ_BDOQ01000004.1"/>
</dbReference>
<keyword evidence="7 9" id="KW-1133">Transmembrane helix</keyword>
<dbReference type="InterPro" id="IPR000537">
    <property type="entry name" value="UbiA_prenyltransferase"/>
</dbReference>
<dbReference type="Proteomes" id="UP000245081">
    <property type="component" value="Unassembled WGS sequence"/>
</dbReference>
<feature type="transmembrane region" description="Helical" evidence="9">
    <location>
        <begin position="228"/>
        <end position="251"/>
    </location>
</feature>
<accession>A0A2R5F6M2</accession>
<evidence type="ECO:0000256" key="4">
    <source>
        <dbReference type="ARBA" id="ARBA00022475"/>
    </source>
</evidence>
<feature type="transmembrane region" description="Helical" evidence="9">
    <location>
        <begin position="257"/>
        <end position="279"/>
    </location>
</feature>
<dbReference type="PANTHER" id="PTHR13929">
    <property type="entry name" value="1,4-DIHYDROXY-2-NAPHTHOATE OCTAPRENYLTRANSFERASE"/>
    <property type="match status" value="1"/>
</dbReference>
<feature type="transmembrane region" description="Helical" evidence="9">
    <location>
        <begin position="20"/>
        <end position="40"/>
    </location>
</feature>
<name>A0A2R5F6M2_9PROT</name>
<keyword evidence="4" id="KW-1003">Cell membrane</keyword>
<dbReference type="InterPro" id="IPR044878">
    <property type="entry name" value="UbiA_sf"/>
</dbReference>
<dbReference type="GO" id="GO:0009234">
    <property type="term" value="P:menaquinone biosynthetic process"/>
    <property type="evidence" value="ECO:0007669"/>
    <property type="project" value="UniProtKB-UniPathway"/>
</dbReference>
<dbReference type="AlphaFoldDB" id="A0A2R5F6M2"/>